<evidence type="ECO:0000313" key="3">
    <source>
        <dbReference type="Proteomes" id="UP000051952"/>
    </source>
</evidence>
<feature type="region of interest" description="Disordered" evidence="1">
    <location>
        <begin position="291"/>
        <end position="312"/>
    </location>
</feature>
<feature type="compositionally biased region" description="Basic and acidic residues" evidence="1">
    <location>
        <begin position="1"/>
        <end position="20"/>
    </location>
</feature>
<proteinExistence type="predicted"/>
<reference evidence="3" key="1">
    <citation type="submission" date="2015-09" db="EMBL/GenBank/DDBJ databases">
        <authorList>
            <consortium name="Pathogen Informatics"/>
        </authorList>
    </citation>
    <scope>NUCLEOTIDE SEQUENCE [LARGE SCALE GENOMIC DNA]</scope>
    <source>
        <strain evidence="3">Lake Konstanz</strain>
    </source>
</reference>
<evidence type="ECO:0000256" key="1">
    <source>
        <dbReference type="SAM" id="MobiDB-lite"/>
    </source>
</evidence>
<dbReference type="Proteomes" id="UP000051952">
    <property type="component" value="Unassembled WGS sequence"/>
</dbReference>
<sequence length="1742" mass="188280">MNLDDNRPASIRLPKDDAAKRNGTADFLQKTPSHIRIFRVGSVIASFYTETSLLGDPVTAQQTTPHADLSENESDDDSHDASSWEGPRGTVTELSSLIVSAVLAALHGGHLIGNSVKQFSIVWSAASVAAYEEMRNRGEHGRTTPATTKQQPPTSSASTFSTVIRETLLHLGSELLEGDGLWIRCDDNEGFRLKVALRQSTEHDDAITVIIPHAAKFDDEKMQKAIAATTTFHLLPSQNILWNAFVVPVSVQLEALIASTLQQWAPWTVDVIPANHCDMCPPIGDIVGVTKSDSDQALGGDQSPPNSAASSFVSGMNRVMPRSNSSLVLETPNTVGTKFSIASPPASPGMSRVPSRAFSVEALDMGDERIPHTPTSSVFRNRGRNARLARTALRCETHGSSAVVMLRVESDYTKFLESHVSSRAASSTTATVANCQTLTDLYHRLFQASNASVCEHGGSVSSISFAVVPHYAEQQQQNNNNDYLSDEIMAARVTLCVEVLCVLPRIELSRDIIHFSSICGEVAVSLVDAATTTVSDWQRTSILANQQTSRSAHFHVSSCLLQGRLLHSPSITGSSLAHRAEVDLVGGFVCERARFLLASAKEDNEFQRGGGDDDGGEVTSSCIQETPNSMRPEGHVMETTRQLPPAYRHLSSSLTNVVDGAPQALSEQHRHLASSLLQLKLRTSGLRILVGAEQAWRVVGNMVSRLLSQRPKERSTARPSHADSAAQPVVCLNTTTTSSLCLVVGEAKCGKTSFLLDCLIQLSVLPITLFLDGSCCRGSASAARRWSEEKHSPTSSTSGIACPLIMLMYLELNERISQATPSQHSEGFAKASSPSVAELVLAVKAQFHSMATQRKVLVLIIDDIHKMTHDKASISIISSIAKECCLPLAVIASTVDTTSIAGITAQVDDVATAYLDDNPLQDCCRVTTPCEEEGLTNTYKVLRQFVSTTVLGEALLGSSSGVEALPLRRLLSSVRRASCGSLIALASLGHDLKDRADLLTLTSTAQQPAGSNGIGLTPQEQDFLLVSRLEDRLVADVSNTFHHALCDHISVMKPQEASWLAAVVCYCAAMGEWDSGIPMHVAMLLYRISNAPKYLIGDESLNYEPIVISERSESDSMTNNSFLIEADASDAQNDSFDNVILARLSVKSRDTAASAAGLASLVRTCEDDPAKVFLLPFCIPRVVIRLMRSDVIAESCRRLASTMEWWYSGLPTHARCWLACMNGEIPIHDTHLADDIRVTLNAEGIGSSRICNTLRRHGYNHHQNSCATAGSSDQLSLQAPHGFGRGSDTVQAIVEVAAQSDRYGAVLAVLAASNGNRRKLRRTGRSAGVGLVTIVTRFHDIDVALEQLRYAWRAVDDASIKHAQRISHNNIPQRSESADGMPPTTSSFRTPLSVEGRWEGVVVHGSLFDAEEVSVQAVMNEVGESKARLRAVWEICKSLSTFMEQHPLAADPYDPPLRAAVLEVDRCVLQATGADGAETLASGIGDWQVSLQTLCETLAIRCKDLSSRMCSILSDIDLRRIRTKLEASVKCTVLRTALADIVSTLADVNQVRRKLESTDTSKTAQAQQLEGVIAAKVHNIRQKLISVVLLASSVARMSQTLSSGGHRHVDVVMHQATSPTSAERIHDRFMTEVTQRYISSVSSLADHVHSSRAALVQDFLTLTISFVTTFAAVTIDTCVAKRVSEAVGDVSPCNLETCTVTQEANGWSISVEKSVVAQEQSAAAAKPSLISSTGRWQRKGAK</sequence>
<feature type="region of interest" description="Disordered" evidence="1">
    <location>
        <begin position="135"/>
        <end position="158"/>
    </location>
</feature>
<feature type="region of interest" description="Disordered" evidence="1">
    <location>
        <begin position="605"/>
        <end position="635"/>
    </location>
</feature>
<feature type="region of interest" description="Disordered" evidence="1">
    <location>
        <begin position="60"/>
        <end position="87"/>
    </location>
</feature>
<dbReference type="EMBL" id="CYKH01000505">
    <property type="protein sequence ID" value="CUG03109.1"/>
    <property type="molecule type" value="Genomic_DNA"/>
</dbReference>
<name>A0A0S4IVP7_BODSA</name>
<feature type="compositionally biased region" description="Polar residues" evidence="1">
    <location>
        <begin position="303"/>
        <end position="312"/>
    </location>
</feature>
<gene>
    <name evidence="2" type="ORF">BSAL_70035</name>
</gene>
<organism evidence="2 3">
    <name type="scientific">Bodo saltans</name>
    <name type="common">Flagellated protozoan</name>
    <dbReference type="NCBI Taxonomy" id="75058"/>
    <lineage>
        <taxon>Eukaryota</taxon>
        <taxon>Discoba</taxon>
        <taxon>Euglenozoa</taxon>
        <taxon>Kinetoplastea</taxon>
        <taxon>Metakinetoplastina</taxon>
        <taxon>Eubodonida</taxon>
        <taxon>Bodonidae</taxon>
        <taxon>Bodo</taxon>
    </lineage>
</organism>
<feature type="compositionally biased region" description="Polar residues" evidence="1">
    <location>
        <begin position="618"/>
        <end position="629"/>
    </location>
</feature>
<keyword evidence="3" id="KW-1185">Reference proteome</keyword>
<accession>A0A0S4IVP7</accession>
<evidence type="ECO:0000313" key="2">
    <source>
        <dbReference type="EMBL" id="CUG03109.1"/>
    </source>
</evidence>
<feature type="compositionally biased region" description="Low complexity" evidence="1">
    <location>
        <begin position="143"/>
        <end position="154"/>
    </location>
</feature>
<dbReference type="VEuPathDB" id="TriTrypDB:BSAL_70035"/>
<feature type="region of interest" description="Disordered" evidence="1">
    <location>
        <begin position="1"/>
        <end position="24"/>
    </location>
</feature>
<protein>
    <submittedName>
        <fullName evidence="2">Uncharacterized protein</fullName>
    </submittedName>
</protein>